<sequence>MALSSIIYRATIELSHLDRNLYETLHTTVAQHPSETEERLVARLLAHALFLEPELVFTRGVCAGDEPDLWVKGAGGRITLWLEVGLPAPERLLRASRHSDRVILLACGPACWNWQELHLAKLAGMPNLTVYTIDQRFLAQLAARLQRSIVWSLTVTERTLYLTVGDDTLETTLVRLVGPDPFQAMAHA</sequence>
<evidence type="ECO:0000313" key="2">
    <source>
        <dbReference type="Proteomes" id="UP001317705"/>
    </source>
</evidence>
<dbReference type="RefSeq" id="WP_282000674.1">
    <property type="nucleotide sequence ID" value="NZ_AP027151.1"/>
</dbReference>
<proteinExistence type="predicted"/>
<gene>
    <name evidence="1" type="primary">yaeQ</name>
    <name evidence="1" type="ORF">GURASL_35000</name>
</gene>
<dbReference type="EMBL" id="AP027151">
    <property type="protein sequence ID" value="BDV44577.1"/>
    <property type="molecule type" value="Genomic_DNA"/>
</dbReference>
<dbReference type="InterPro" id="IPR038590">
    <property type="entry name" value="YaeQ_sf"/>
</dbReference>
<evidence type="ECO:0000313" key="1">
    <source>
        <dbReference type="EMBL" id="BDV44577.1"/>
    </source>
</evidence>
<dbReference type="SMART" id="SM01322">
    <property type="entry name" value="YaeQ"/>
    <property type="match status" value="1"/>
</dbReference>
<keyword evidence="2" id="KW-1185">Reference proteome</keyword>
<dbReference type="Gene3D" id="3.10.640.10">
    <property type="entry name" value="Restriction endonuclease-like alpha-beta roll domain"/>
    <property type="match status" value="1"/>
</dbReference>
<dbReference type="PANTHER" id="PTHR38784">
    <property type="entry name" value="SUCROSE PHOSPHORYLASE"/>
    <property type="match status" value="1"/>
</dbReference>
<reference evidence="1 2" key="1">
    <citation type="submission" date="2022-12" db="EMBL/GenBank/DDBJ databases">
        <title>Polyphasic characterization of Geotalea uranireducens NIT-SL11 newly isolated from a complex of sewage sludge and microbially reduced graphene oxide.</title>
        <authorList>
            <person name="Xie L."/>
            <person name="Yoshida N."/>
            <person name="Meng L."/>
        </authorList>
    </citation>
    <scope>NUCLEOTIDE SEQUENCE [LARGE SCALE GENOMIC DNA]</scope>
    <source>
        <strain evidence="1 2">NIT-SL11</strain>
    </source>
</reference>
<dbReference type="Proteomes" id="UP001317705">
    <property type="component" value="Chromosome"/>
</dbReference>
<name>A0ABN6W016_9BACT</name>
<protein>
    <recommendedName>
        <fullName evidence="3">YaeQ family protein</fullName>
    </recommendedName>
</protein>
<dbReference type="PANTHER" id="PTHR38784:SF1">
    <property type="entry name" value="SUCROSE PHOSPHORYLASE"/>
    <property type="match status" value="1"/>
</dbReference>
<dbReference type="Pfam" id="PF07152">
    <property type="entry name" value="YaeQ"/>
    <property type="match status" value="1"/>
</dbReference>
<organism evidence="1 2">
    <name type="scientific">Geotalea uraniireducens</name>
    <dbReference type="NCBI Taxonomy" id="351604"/>
    <lineage>
        <taxon>Bacteria</taxon>
        <taxon>Pseudomonadati</taxon>
        <taxon>Thermodesulfobacteriota</taxon>
        <taxon>Desulfuromonadia</taxon>
        <taxon>Geobacterales</taxon>
        <taxon>Geobacteraceae</taxon>
        <taxon>Geotalea</taxon>
    </lineage>
</organism>
<dbReference type="InterPro" id="IPR009822">
    <property type="entry name" value="YaeQ"/>
</dbReference>
<dbReference type="InterPro" id="IPR011335">
    <property type="entry name" value="Restrct_endonuc-II-like"/>
</dbReference>
<dbReference type="SUPFAM" id="SSF52980">
    <property type="entry name" value="Restriction endonuclease-like"/>
    <property type="match status" value="1"/>
</dbReference>
<evidence type="ECO:0008006" key="3">
    <source>
        <dbReference type="Google" id="ProtNLM"/>
    </source>
</evidence>
<accession>A0ABN6W016</accession>